<keyword evidence="3" id="KW-1185">Reference proteome</keyword>
<dbReference type="AlphaFoldDB" id="A0AA39XIN7"/>
<dbReference type="EMBL" id="JAULSR010000001">
    <property type="protein sequence ID" value="KAK0634629.1"/>
    <property type="molecule type" value="Genomic_DNA"/>
</dbReference>
<dbReference type="Proteomes" id="UP001174934">
    <property type="component" value="Unassembled WGS sequence"/>
</dbReference>
<reference evidence="2" key="1">
    <citation type="submission" date="2023-06" db="EMBL/GenBank/DDBJ databases">
        <title>Genome-scale phylogeny and comparative genomics of the fungal order Sordariales.</title>
        <authorList>
            <consortium name="Lawrence Berkeley National Laboratory"/>
            <person name="Hensen N."/>
            <person name="Bonometti L."/>
            <person name="Westerberg I."/>
            <person name="Brannstrom I.O."/>
            <person name="Guillou S."/>
            <person name="Cros-Aarteil S."/>
            <person name="Calhoun S."/>
            <person name="Haridas S."/>
            <person name="Kuo A."/>
            <person name="Mondo S."/>
            <person name="Pangilinan J."/>
            <person name="Riley R."/>
            <person name="LaButti K."/>
            <person name="Andreopoulos B."/>
            <person name="Lipzen A."/>
            <person name="Chen C."/>
            <person name="Yanf M."/>
            <person name="Daum C."/>
            <person name="Ng V."/>
            <person name="Clum A."/>
            <person name="Steindorff A."/>
            <person name="Ohm R."/>
            <person name="Martin F."/>
            <person name="Silar P."/>
            <person name="Natvig D."/>
            <person name="Lalanne C."/>
            <person name="Gautier V."/>
            <person name="Ament-velasquez S.L."/>
            <person name="Kruys A."/>
            <person name="Hutchinson M.I."/>
            <person name="Powell A.J."/>
            <person name="Barry K."/>
            <person name="Miller A.N."/>
            <person name="Grigoriev I.V."/>
            <person name="Debuchy R."/>
            <person name="Gladieux P."/>
            <person name="Thoren M.H."/>
            <person name="Johannesson H."/>
        </authorList>
    </citation>
    <scope>NUCLEOTIDE SEQUENCE</scope>
    <source>
        <strain evidence="2">SMH3391-2</strain>
    </source>
</reference>
<evidence type="ECO:0000256" key="1">
    <source>
        <dbReference type="SAM" id="Coils"/>
    </source>
</evidence>
<keyword evidence="1" id="KW-0175">Coiled coil</keyword>
<name>A0AA39XIN7_9PEZI</name>
<sequence>MQGIWSTASQLWGCHCRICLSATNTVARRAASTIARRRHKNLTNEIYTAFYSTVVATAVVVDAGRKNERRRELDRQIAEAKSRLATAMEQSASRDLEHIVSSASTYSDEFFRYVPPGKEAVLVSICNTKTPVLLDRIGARYKRWRDISKVREVHGLKLHVYDGVGTASLATCQNAVASEEGNLAFSQREPVTELQFSMMTDMINDLVDGLLEEAYRETENQAPFARRHPSNPDSAWNAIRRLRSEGYPRYSHPSLDPEGAKKDRLKLDQTNSEIMAGWDIWRRENYVAKICYNLLVSNTPPGIESYNTLMLGFTKLGEHRLADAVAYSFLDKSHLKPTQATLLCLLHHYRLKKDVIGFRRVIRRMTGYDRRGIGLRRREVTWLGYRPPLSVQDWFNHRDVTVKQGYAIELPKFDAPVFEAILEGLIDFNMLGHAARLYVACLREKVAVSYTLVAELLHACINLFDDMATQTLIHGFLAHIDETTSMILGPPTRVRSKIVRRLRLLLNVRSVRSNIASGTAYSRNAVDRHTPSYYYPYNPPERLVEFATALWIHQVQDDLYRMSHILIQVKRTLSQPLSTERLDHTIRLFDKRIANRERDMAKDETIKKIALDHWLHNQLVASIDGRNVAEHPSPSLINDEAFDGYWHEQAPDTVESPASACFAKSRDINACLREALLEALPPTPAITSVYKCISVQGIDDSLILLETFTFVSNQKEIRRAKRDKRCHLHALSLIKKV</sequence>
<proteinExistence type="predicted"/>
<comment type="caution">
    <text evidence="2">The sequence shown here is derived from an EMBL/GenBank/DDBJ whole genome shotgun (WGS) entry which is preliminary data.</text>
</comment>
<organism evidence="2 3">
    <name type="scientific">Bombardia bombarda</name>
    <dbReference type="NCBI Taxonomy" id="252184"/>
    <lineage>
        <taxon>Eukaryota</taxon>
        <taxon>Fungi</taxon>
        <taxon>Dikarya</taxon>
        <taxon>Ascomycota</taxon>
        <taxon>Pezizomycotina</taxon>
        <taxon>Sordariomycetes</taxon>
        <taxon>Sordariomycetidae</taxon>
        <taxon>Sordariales</taxon>
        <taxon>Lasiosphaeriaceae</taxon>
        <taxon>Bombardia</taxon>
    </lineage>
</organism>
<evidence type="ECO:0000313" key="3">
    <source>
        <dbReference type="Proteomes" id="UP001174934"/>
    </source>
</evidence>
<protein>
    <recommendedName>
        <fullName evidence="4">Pentatricopeptide repeat domain-containing protein</fullName>
    </recommendedName>
</protein>
<gene>
    <name evidence="2" type="ORF">B0T17DRAFT_586402</name>
</gene>
<feature type="coiled-coil region" evidence="1">
    <location>
        <begin position="63"/>
        <end position="90"/>
    </location>
</feature>
<evidence type="ECO:0008006" key="4">
    <source>
        <dbReference type="Google" id="ProtNLM"/>
    </source>
</evidence>
<accession>A0AA39XIN7</accession>
<evidence type="ECO:0000313" key="2">
    <source>
        <dbReference type="EMBL" id="KAK0634629.1"/>
    </source>
</evidence>